<dbReference type="InterPro" id="IPR002298">
    <property type="entry name" value="DNA_polymerase_A"/>
</dbReference>
<keyword evidence="1" id="KW-0472">Membrane</keyword>
<dbReference type="InterPro" id="IPR001098">
    <property type="entry name" value="DNA-dir_DNA_pol_A_palm_dom"/>
</dbReference>
<evidence type="ECO:0000259" key="2">
    <source>
        <dbReference type="Pfam" id="PF00476"/>
    </source>
</evidence>
<protein>
    <recommendedName>
        <fullName evidence="2">DNA-directed DNA polymerase family A palm domain-containing protein</fullName>
    </recommendedName>
</protein>
<dbReference type="GO" id="GO:0097681">
    <property type="term" value="P:double-strand break repair via alternative nonhomologous end joining"/>
    <property type="evidence" value="ECO:0007669"/>
    <property type="project" value="TreeGrafter"/>
</dbReference>
<dbReference type="PANTHER" id="PTHR10133">
    <property type="entry name" value="DNA POLYMERASE I"/>
    <property type="match status" value="1"/>
</dbReference>
<dbReference type="PANTHER" id="PTHR10133:SF62">
    <property type="entry name" value="DNA POLYMERASE THETA"/>
    <property type="match status" value="1"/>
</dbReference>
<sequence length="105" mass="11723">MKNEYLRVSPNSCFPFFFNICTYIIVILSAQSERQAVNTAIQGSAADLVKKAMVQIQIALRETFPTAPTCLTASVLSTCQEVSRGAHLVLNLHDELMYEVRDNII</sequence>
<dbReference type="EMBL" id="GDRN01106533">
    <property type="protein sequence ID" value="JAI57558.1"/>
    <property type="molecule type" value="Transcribed_RNA"/>
</dbReference>
<keyword evidence="1" id="KW-1133">Transmembrane helix</keyword>
<dbReference type="InterPro" id="IPR043502">
    <property type="entry name" value="DNA/RNA_pol_sf"/>
</dbReference>
<dbReference type="AlphaFoldDB" id="A0A0P4W9Z1"/>
<dbReference type="EMBL" id="GDRN01106536">
    <property type="protein sequence ID" value="JAI57556.1"/>
    <property type="molecule type" value="Transcribed_RNA"/>
</dbReference>
<dbReference type="GO" id="GO:0003677">
    <property type="term" value="F:DNA binding"/>
    <property type="evidence" value="ECO:0007669"/>
    <property type="project" value="InterPro"/>
</dbReference>
<dbReference type="EMBL" id="GDRN01106534">
    <property type="protein sequence ID" value="JAI57557.1"/>
    <property type="molecule type" value="Transcribed_RNA"/>
</dbReference>
<dbReference type="Gene3D" id="3.30.70.370">
    <property type="match status" value="1"/>
</dbReference>
<dbReference type="GO" id="GO:0003887">
    <property type="term" value="F:DNA-directed DNA polymerase activity"/>
    <property type="evidence" value="ECO:0007669"/>
    <property type="project" value="InterPro"/>
</dbReference>
<feature type="transmembrane region" description="Helical" evidence="1">
    <location>
        <begin position="12"/>
        <end position="30"/>
    </location>
</feature>
<evidence type="ECO:0000256" key="1">
    <source>
        <dbReference type="SAM" id="Phobius"/>
    </source>
</evidence>
<dbReference type="SUPFAM" id="SSF56672">
    <property type="entry name" value="DNA/RNA polymerases"/>
    <property type="match status" value="1"/>
</dbReference>
<proteinExistence type="predicted"/>
<reference evidence="3" key="1">
    <citation type="submission" date="2015-09" db="EMBL/GenBank/DDBJ databases">
        <title>Scylla olivacea transcriptome.</title>
        <authorList>
            <person name="Ikhwanuddin M."/>
        </authorList>
    </citation>
    <scope>NUCLEOTIDE SEQUENCE</scope>
</reference>
<dbReference type="Pfam" id="PF00476">
    <property type="entry name" value="DNA_pol_A"/>
    <property type="match status" value="1"/>
</dbReference>
<accession>A0A0P4W9Z1</accession>
<name>A0A0P4W9Z1_SCYOL</name>
<organism evidence="3">
    <name type="scientific">Scylla olivacea</name>
    <name type="common">Orange mud crab</name>
    <name type="synonym">Cancer olivacea</name>
    <dbReference type="NCBI Taxonomy" id="85551"/>
    <lineage>
        <taxon>Eukaryota</taxon>
        <taxon>Metazoa</taxon>
        <taxon>Ecdysozoa</taxon>
        <taxon>Arthropoda</taxon>
        <taxon>Crustacea</taxon>
        <taxon>Multicrustacea</taxon>
        <taxon>Malacostraca</taxon>
        <taxon>Eumalacostraca</taxon>
        <taxon>Eucarida</taxon>
        <taxon>Decapoda</taxon>
        <taxon>Pleocyemata</taxon>
        <taxon>Brachyura</taxon>
        <taxon>Eubrachyura</taxon>
        <taxon>Portunoidea</taxon>
        <taxon>Portunidae</taxon>
        <taxon>Portuninae</taxon>
        <taxon>Scylla</taxon>
    </lineage>
</organism>
<evidence type="ECO:0000313" key="3">
    <source>
        <dbReference type="EMBL" id="JAI57558.1"/>
    </source>
</evidence>
<feature type="domain" description="DNA-directed DNA polymerase family A palm" evidence="2">
    <location>
        <begin position="29"/>
        <end position="103"/>
    </location>
</feature>
<dbReference type="GO" id="GO:0006261">
    <property type="term" value="P:DNA-templated DNA replication"/>
    <property type="evidence" value="ECO:0007669"/>
    <property type="project" value="InterPro"/>
</dbReference>
<keyword evidence="1" id="KW-0812">Transmembrane</keyword>